<evidence type="ECO:0000313" key="3">
    <source>
        <dbReference type="EMBL" id="AFS77218.1"/>
    </source>
</evidence>
<dbReference type="CDD" id="cd00371">
    <property type="entry name" value="HMA"/>
    <property type="match status" value="1"/>
</dbReference>
<accession>K0ATN8</accession>
<dbReference type="eggNOG" id="COG2608">
    <property type="taxonomic scope" value="Bacteria"/>
</dbReference>
<dbReference type="Pfam" id="PF00403">
    <property type="entry name" value="HMA"/>
    <property type="match status" value="1"/>
</dbReference>
<organism evidence="3 4">
    <name type="scientific">Gottschalkia acidurici (strain ATCC 7906 / DSM 604 / BCRC 14475 / CIP 104303 / KCTC 5404 / NCIMB 10678 / 9a)</name>
    <name type="common">Clostridium acidurici</name>
    <dbReference type="NCBI Taxonomy" id="1128398"/>
    <lineage>
        <taxon>Bacteria</taxon>
        <taxon>Bacillati</taxon>
        <taxon>Bacillota</taxon>
        <taxon>Tissierellia</taxon>
        <taxon>Tissierellales</taxon>
        <taxon>Gottschalkiaceae</taxon>
        <taxon>Gottschalkia</taxon>
    </lineage>
</organism>
<evidence type="ECO:0000313" key="4">
    <source>
        <dbReference type="Proteomes" id="UP000006094"/>
    </source>
</evidence>
<gene>
    <name evidence="3" type="primary">copZ</name>
    <name evidence="3" type="ordered locus">Curi_c01380</name>
</gene>
<feature type="domain" description="HMA" evidence="2">
    <location>
        <begin position="1"/>
        <end position="65"/>
    </location>
</feature>
<keyword evidence="1" id="KW-0479">Metal-binding</keyword>
<dbReference type="RefSeq" id="WP_014966355.1">
    <property type="nucleotide sequence ID" value="NC_018664.1"/>
</dbReference>
<dbReference type="InterPro" id="IPR006121">
    <property type="entry name" value="HMA_dom"/>
</dbReference>
<sequence>MKKTILIEGMSCGHCTSAVTEALSKLSRVTSVDVNLEGKKAVIECENVDDKDIKDSIENIGFDVVGIE</sequence>
<dbReference type="HOGENOM" id="CLU_134973_6_2_9"/>
<dbReference type="KEGG" id="cad:Curi_c01380"/>
<dbReference type="EMBL" id="CP003326">
    <property type="protein sequence ID" value="AFS77218.1"/>
    <property type="molecule type" value="Genomic_DNA"/>
</dbReference>
<dbReference type="OrthoDB" id="9813965at2"/>
<dbReference type="FunFam" id="3.30.70.100:FF:000001">
    <property type="entry name" value="ATPase copper transporting beta"/>
    <property type="match status" value="1"/>
</dbReference>
<dbReference type="InterPro" id="IPR017969">
    <property type="entry name" value="Heavy-metal-associated_CS"/>
</dbReference>
<dbReference type="PROSITE" id="PS01047">
    <property type="entry name" value="HMA_1"/>
    <property type="match status" value="1"/>
</dbReference>
<proteinExistence type="predicted"/>
<dbReference type="AlphaFoldDB" id="K0ATN8"/>
<dbReference type="Proteomes" id="UP000006094">
    <property type="component" value="Chromosome"/>
</dbReference>
<keyword evidence="4" id="KW-1185">Reference proteome</keyword>
<dbReference type="SUPFAM" id="SSF55008">
    <property type="entry name" value="HMA, heavy metal-associated domain"/>
    <property type="match status" value="1"/>
</dbReference>
<name>K0ATN8_GOTA9</name>
<dbReference type="InterPro" id="IPR036163">
    <property type="entry name" value="HMA_dom_sf"/>
</dbReference>
<evidence type="ECO:0000256" key="1">
    <source>
        <dbReference type="ARBA" id="ARBA00022723"/>
    </source>
</evidence>
<reference evidence="3 4" key="1">
    <citation type="journal article" date="2012" name="PLoS ONE">
        <title>The purine-utilizing bacterium Clostridium acidurici 9a: a genome-guided metabolic reconsideration.</title>
        <authorList>
            <person name="Hartwich K."/>
            <person name="Poehlein A."/>
            <person name="Daniel R."/>
        </authorList>
    </citation>
    <scope>NUCLEOTIDE SEQUENCE [LARGE SCALE GENOMIC DNA]</scope>
    <source>
        <strain evidence="4">ATCC 7906 / DSM 604 / BCRC 14475 / CIP 104303 / KCTC 5404 / NCIMB 10678 / 9a</strain>
    </source>
</reference>
<evidence type="ECO:0000259" key="2">
    <source>
        <dbReference type="PROSITE" id="PS50846"/>
    </source>
</evidence>
<dbReference type="PROSITE" id="PS50846">
    <property type="entry name" value="HMA_2"/>
    <property type="match status" value="1"/>
</dbReference>
<dbReference type="Gene3D" id="3.30.70.100">
    <property type="match status" value="1"/>
</dbReference>
<protein>
    <submittedName>
        <fullName evidence="3">Copper chaperone CopZ</fullName>
    </submittedName>
</protein>
<dbReference type="STRING" id="1128398.Curi_c01380"/>
<dbReference type="GO" id="GO:0046872">
    <property type="term" value="F:metal ion binding"/>
    <property type="evidence" value="ECO:0007669"/>
    <property type="project" value="UniProtKB-KW"/>
</dbReference>